<accession>A0A916VGZ1</accession>
<dbReference type="Proteomes" id="UP000654993">
    <property type="component" value="Unassembled WGS sequence"/>
</dbReference>
<dbReference type="InterPro" id="IPR029044">
    <property type="entry name" value="Nucleotide-diphossugar_trans"/>
</dbReference>
<dbReference type="InterPro" id="IPR001173">
    <property type="entry name" value="Glyco_trans_2-like"/>
</dbReference>
<proteinExistence type="predicted"/>
<protein>
    <recommendedName>
        <fullName evidence="1">Glycosyltransferase 2-like domain-containing protein</fullName>
    </recommendedName>
</protein>
<organism evidence="2 3">
    <name type="scientific">Insulibacter thermoxylanivorax</name>
    <dbReference type="NCBI Taxonomy" id="2749268"/>
    <lineage>
        <taxon>Bacteria</taxon>
        <taxon>Bacillati</taxon>
        <taxon>Bacillota</taxon>
        <taxon>Bacilli</taxon>
        <taxon>Bacillales</taxon>
        <taxon>Paenibacillaceae</taxon>
        <taxon>Insulibacter</taxon>
    </lineage>
</organism>
<evidence type="ECO:0000259" key="1">
    <source>
        <dbReference type="Pfam" id="PF00535"/>
    </source>
</evidence>
<evidence type="ECO:0000313" key="2">
    <source>
        <dbReference type="EMBL" id="GFR39051.1"/>
    </source>
</evidence>
<reference evidence="2" key="1">
    <citation type="submission" date="2020-08" db="EMBL/GenBank/DDBJ databases">
        <authorList>
            <person name="Uke A."/>
            <person name="Chhe C."/>
            <person name="Baramee S."/>
            <person name="Kosugi A."/>
        </authorList>
    </citation>
    <scope>NUCLEOTIDE SEQUENCE</scope>
    <source>
        <strain evidence="2">DA-C8</strain>
    </source>
</reference>
<dbReference type="Pfam" id="PF00535">
    <property type="entry name" value="Glycos_transf_2"/>
    <property type="match status" value="1"/>
</dbReference>
<sequence>MPAVLRELRRLPLQEILVIINGSTDRSLEQALKFSRITIVWCPEALGHDVGRALGARLTTSDTVLFLDGDLPIRAERLVPFLHAVERGADLALNDLSPYIGRFAEQDHVTRFKTFLNRVLGRRDLKMNSMTAVPHAVSRRLITGIGAENFAVPPKAQALAIMEGYKVTAPASIDVIKHNRVRPHNTGEFNLVANLIIGDYLEAIHEVIQRRGARGAYPDGERKRELAWGDVDAYEYRDTVV</sequence>
<evidence type="ECO:0000313" key="3">
    <source>
        <dbReference type="Proteomes" id="UP000654993"/>
    </source>
</evidence>
<dbReference type="EMBL" id="BMAQ01000033">
    <property type="protein sequence ID" value="GFR39051.1"/>
    <property type="molecule type" value="Genomic_DNA"/>
</dbReference>
<feature type="domain" description="Glycosyltransferase 2-like" evidence="1">
    <location>
        <begin position="11"/>
        <end position="135"/>
    </location>
</feature>
<dbReference type="SUPFAM" id="SSF53448">
    <property type="entry name" value="Nucleotide-diphospho-sugar transferases"/>
    <property type="match status" value="1"/>
</dbReference>
<gene>
    <name evidence="2" type="ORF">PRECH8_23470</name>
</gene>
<keyword evidence="3" id="KW-1185">Reference proteome</keyword>
<reference evidence="2" key="2">
    <citation type="journal article" date="2021" name="Data Brief">
        <title>Draft genome sequence data of the facultative, thermophilic, xylanolytic bacterium Paenibacillus sp. strain DA-C8.</title>
        <authorList>
            <person name="Chhe C."/>
            <person name="Uke A."/>
            <person name="Baramee S."/>
            <person name="Ungkulpasvich U."/>
            <person name="Tachaapaikoon C."/>
            <person name="Pason P."/>
            <person name="Waeonukul R."/>
            <person name="Ratanakhanokchai K."/>
            <person name="Kosugi A."/>
        </authorList>
    </citation>
    <scope>NUCLEOTIDE SEQUENCE</scope>
    <source>
        <strain evidence="2">DA-C8</strain>
    </source>
</reference>
<name>A0A916VGZ1_9BACL</name>
<dbReference type="AlphaFoldDB" id="A0A916VGZ1"/>
<dbReference type="Gene3D" id="3.90.550.10">
    <property type="entry name" value="Spore Coat Polysaccharide Biosynthesis Protein SpsA, Chain A"/>
    <property type="match status" value="1"/>
</dbReference>
<comment type="caution">
    <text evidence="2">The sequence shown here is derived from an EMBL/GenBank/DDBJ whole genome shotgun (WGS) entry which is preliminary data.</text>
</comment>